<sequence>MTTQLTSSGILTAWEAGAGRRPLDRAIVLLWAAGQHDPADLPLAERDRALLRLRAATFGPVLAARATCPNCREELEMEFTAKALARTLPEAQASVLDLDGEDIPLRPLSSRDLAIAMGGADLRATLRNRLTGRENLPASALPIIDSEIEARAADAELNAELICATCETKWQEALDVPALLWAEVEARALRLLGEVAEIAAALGWSEHEILNLSEPRRAAYLSLARMQ</sequence>
<evidence type="ECO:0000313" key="2">
    <source>
        <dbReference type="Proteomes" id="UP000464495"/>
    </source>
</evidence>
<protein>
    <recommendedName>
        <fullName evidence="3">Phage baseplate protein</fullName>
    </recommendedName>
</protein>
<dbReference type="AlphaFoldDB" id="A0A6P1T4P2"/>
<organism evidence="1 2">
    <name type="scientific">Algicella marina</name>
    <dbReference type="NCBI Taxonomy" id="2683284"/>
    <lineage>
        <taxon>Bacteria</taxon>
        <taxon>Pseudomonadati</taxon>
        <taxon>Pseudomonadota</taxon>
        <taxon>Alphaproteobacteria</taxon>
        <taxon>Rhodobacterales</taxon>
        <taxon>Paracoccaceae</taxon>
        <taxon>Algicella</taxon>
    </lineage>
</organism>
<proteinExistence type="predicted"/>
<dbReference type="KEGG" id="amaq:GO499_16620"/>
<evidence type="ECO:0008006" key="3">
    <source>
        <dbReference type="Google" id="ProtNLM"/>
    </source>
</evidence>
<accession>A0A6P1T4P2</accession>
<name>A0A6P1T4P2_9RHOB</name>
<reference evidence="1 2" key="1">
    <citation type="submission" date="2019-12" db="EMBL/GenBank/DDBJ databases">
        <title>Complete genome sequence of Algicella marina strain 9Alg 56(T) isolated from the red alga Tichocarpus crinitus.</title>
        <authorList>
            <person name="Kim S.-G."/>
            <person name="Nedashkovskaya O.I."/>
        </authorList>
    </citation>
    <scope>NUCLEOTIDE SEQUENCE [LARGE SCALE GENOMIC DNA]</scope>
    <source>
        <strain evidence="1 2">9Alg 56</strain>
    </source>
</reference>
<gene>
    <name evidence="1" type="ORF">GO499_16620</name>
</gene>
<dbReference type="RefSeq" id="WP_161863227.1">
    <property type="nucleotide sequence ID" value="NZ_CP046620.1"/>
</dbReference>
<keyword evidence="2" id="KW-1185">Reference proteome</keyword>
<dbReference type="EMBL" id="CP046620">
    <property type="protein sequence ID" value="QHQ36680.1"/>
    <property type="molecule type" value="Genomic_DNA"/>
</dbReference>
<dbReference type="Proteomes" id="UP000464495">
    <property type="component" value="Chromosome"/>
</dbReference>
<evidence type="ECO:0000313" key="1">
    <source>
        <dbReference type="EMBL" id="QHQ36680.1"/>
    </source>
</evidence>